<dbReference type="OrthoDB" id="10640071at2759"/>
<gene>
    <name evidence="2" type="ORF">Cgig2_025066</name>
</gene>
<feature type="region of interest" description="Disordered" evidence="1">
    <location>
        <begin position="73"/>
        <end position="176"/>
    </location>
</feature>
<feature type="compositionally biased region" description="Polar residues" evidence="1">
    <location>
        <begin position="74"/>
        <end position="88"/>
    </location>
</feature>
<feature type="compositionally biased region" description="Polar residues" evidence="1">
    <location>
        <begin position="119"/>
        <end position="146"/>
    </location>
</feature>
<feature type="compositionally biased region" description="Basic residues" evidence="1">
    <location>
        <begin position="166"/>
        <end position="176"/>
    </location>
</feature>
<dbReference type="EMBL" id="JAKOGI010000908">
    <property type="protein sequence ID" value="KAJ8429310.1"/>
    <property type="molecule type" value="Genomic_DNA"/>
</dbReference>
<name>A0A9Q1JQZ0_9CARY</name>
<sequence>MESNHNQMLQVMASLTAHIKHQVREIQHLRQIHPGPTSKGRFSAKPTGCIKKSALLVVPRGEVMGWALRCPRRSMSQSRGREQASTASGKAASGMSSDERNQMQISARSLMPPPRPMIPSTSRGNSCTPINTSNGRNATYSSDRGFSSSQTGQSSNISSNSEASRRQRKRRPKKKN</sequence>
<reference evidence="2" key="1">
    <citation type="submission" date="2022-04" db="EMBL/GenBank/DDBJ databases">
        <title>Carnegiea gigantea Genome sequencing and assembly v2.</title>
        <authorList>
            <person name="Copetti D."/>
            <person name="Sanderson M.J."/>
            <person name="Burquez A."/>
            <person name="Wojciechowski M.F."/>
        </authorList>
    </citation>
    <scope>NUCLEOTIDE SEQUENCE</scope>
    <source>
        <strain evidence="2">SGP5-SGP5p</strain>
        <tissue evidence="2">Aerial part</tissue>
    </source>
</reference>
<keyword evidence="3" id="KW-1185">Reference proteome</keyword>
<comment type="caution">
    <text evidence="2">The sequence shown here is derived from an EMBL/GenBank/DDBJ whole genome shotgun (WGS) entry which is preliminary data.</text>
</comment>
<evidence type="ECO:0000313" key="3">
    <source>
        <dbReference type="Proteomes" id="UP001153076"/>
    </source>
</evidence>
<feature type="compositionally biased region" description="Low complexity" evidence="1">
    <location>
        <begin position="147"/>
        <end position="162"/>
    </location>
</feature>
<protein>
    <submittedName>
        <fullName evidence="2">Uncharacterized protein</fullName>
    </submittedName>
</protein>
<accession>A0A9Q1JQZ0</accession>
<organism evidence="2 3">
    <name type="scientific">Carnegiea gigantea</name>
    <dbReference type="NCBI Taxonomy" id="171969"/>
    <lineage>
        <taxon>Eukaryota</taxon>
        <taxon>Viridiplantae</taxon>
        <taxon>Streptophyta</taxon>
        <taxon>Embryophyta</taxon>
        <taxon>Tracheophyta</taxon>
        <taxon>Spermatophyta</taxon>
        <taxon>Magnoliopsida</taxon>
        <taxon>eudicotyledons</taxon>
        <taxon>Gunneridae</taxon>
        <taxon>Pentapetalae</taxon>
        <taxon>Caryophyllales</taxon>
        <taxon>Cactineae</taxon>
        <taxon>Cactaceae</taxon>
        <taxon>Cactoideae</taxon>
        <taxon>Echinocereeae</taxon>
        <taxon>Carnegiea</taxon>
    </lineage>
</organism>
<evidence type="ECO:0000256" key="1">
    <source>
        <dbReference type="SAM" id="MobiDB-lite"/>
    </source>
</evidence>
<evidence type="ECO:0000313" key="2">
    <source>
        <dbReference type="EMBL" id="KAJ8429310.1"/>
    </source>
</evidence>
<dbReference type="Proteomes" id="UP001153076">
    <property type="component" value="Unassembled WGS sequence"/>
</dbReference>
<dbReference type="AlphaFoldDB" id="A0A9Q1JQZ0"/>
<proteinExistence type="predicted"/>